<evidence type="ECO:0000313" key="10">
    <source>
        <dbReference type="Proteomes" id="UP000008311"/>
    </source>
</evidence>
<keyword evidence="10" id="KW-1185">Reference proteome</keyword>
<dbReference type="EMBL" id="EQ974400">
    <property type="protein sequence ID" value="EEF29714.1"/>
    <property type="molecule type" value="Genomic_DNA"/>
</dbReference>
<comment type="similarity">
    <text evidence="2">Belongs to the plant rapid alkalinization factor (RALF) family.</text>
</comment>
<keyword evidence="3" id="KW-0964">Secreted</keyword>
<evidence type="ECO:0000256" key="5">
    <source>
        <dbReference type="ARBA" id="ARBA00022729"/>
    </source>
</evidence>
<organism evidence="9 10">
    <name type="scientific">Ricinus communis</name>
    <name type="common">Castor bean</name>
    <dbReference type="NCBI Taxonomy" id="3988"/>
    <lineage>
        <taxon>Eukaryota</taxon>
        <taxon>Viridiplantae</taxon>
        <taxon>Streptophyta</taxon>
        <taxon>Embryophyta</taxon>
        <taxon>Tracheophyta</taxon>
        <taxon>Spermatophyta</taxon>
        <taxon>Magnoliopsida</taxon>
        <taxon>eudicotyledons</taxon>
        <taxon>Gunneridae</taxon>
        <taxon>Pentapetalae</taxon>
        <taxon>rosids</taxon>
        <taxon>fabids</taxon>
        <taxon>Malpighiales</taxon>
        <taxon>Euphorbiaceae</taxon>
        <taxon>Acalyphoideae</taxon>
        <taxon>Acalypheae</taxon>
        <taxon>Ricinus</taxon>
    </lineage>
</organism>
<comment type="function">
    <text evidence="7">Cell signaling peptide that may regulate plant stress, growth, and development. Mediates a rapid alkalinization of extracellular space by mediating a transient increase in the cytoplasmic Ca(2+) concentration leading to a calcium-dependent signaling events through a cell surface receptor and a concomitant activation of some intracellular mitogen-activated protein kinases.</text>
</comment>
<dbReference type="Pfam" id="PF05498">
    <property type="entry name" value="RALF"/>
    <property type="match status" value="1"/>
</dbReference>
<evidence type="ECO:0000256" key="1">
    <source>
        <dbReference type="ARBA" id="ARBA00004613"/>
    </source>
</evidence>
<dbReference type="GO" id="GO:0040008">
    <property type="term" value="P:regulation of growth"/>
    <property type="evidence" value="ECO:0007669"/>
    <property type="project" value="UniProtKB-ARBA"/>
</dbReference>
<evidence type="ECO:0000256" key="8">
    <source>
        <dbReference type="SAM" id="MobiDB-lite"/>
    </source>
</evidence>
<reference evidence="10" key="1">
    <citation type="journal article" date="2010" name="Nat. Biotechnol.">
        <title>Draft genome sequence of the oilseed species Ricinus communis.</title>
        <authorList>
            <person name="Chan A.P."/>
            <person name="Crabtree J."/>
            <person name="Zhao Q."/>
            <person name="Lorenzi H."/>
            <person name="Orvis J."/>
            <person name="Puiu D."/>
            <person name="Melake-Berhan A."/>
            <person name="Jones K.M."/>
            <person name="Redman J."/>
            <person name="Chen G."/>
            <person name="Cahoon E.B."/>
            <person name="Gedil M."/>
            <person name="Stanke M."/>
            <person name="Haas B.J."/>
            <person name="Wortman J.R."/>
            <person name="Fraser-Liggett C.M."/>
            <person name="Ravel J."/>
            <person name="Rabinowicz P.D."/>
        </authorList>
    </citation>
    <scope>NUCLEOTIDE SEQUENCE [LARGE SCALE GENOMIC DNA]</scope>
    <source>
        <strain evidence="10">cv. Hale</strain>
    </source>
</reference>
<evidence type="ECO:0000256" key="7">
    <source>
        <dbReference type="ARBA" id="ARBA00037228"/>
    </source>
</evidence>
<dbReference type="GO" id="GO:0005179">
    <property type="term" value="F:hormone activity"/>
    <property type="evidence" value="ECO:0007669"/>
    <property type="project" value="UniProtKB-KW"/>
</dbReference>
<evidence type="ECO:0000256" key="4">
    <source>
        <dbReference type="ARBA" id="ARBA00022702"/>
    </source>
</evidence>
<protein>
    <submittedName>
        <fullName evidence="9">Uncharacterized protein</fullName>
    </submittedName>
</protein>
<keyword evidence="4" id="KW-0372">Hormone</keyword>
<evidence type="ECO:0000256" key="6">
    <source>
        <dbReference type="ARBA" id="ARBA00023157"/>
    </source>
</evidence>
<dbReference type="InterPro" id="IPR008801">
    <property type="entry name" value="RALF"/>
</dbReference>
<dbReference type="InParanoid" id="B9T348"/>
<comment type="subcellular location">
    <subcellularLocation>
        <location evidence="1">Secreted</location>
    </subcellularLocation>
</comment>
<name>B9T348_RICCO</name>
<dbReference type="GO" id="GO:0005576">
    <property type="term" value="C:extracellular region"/>
    <property type="evidence" value="ECO:0007669"/>
    <property type="project" value="UniProtKB-SubCell"/>
</dbReference>
<evidence type="ECO:0000256" key="2">
    <source>
        <dbReference type="ARBA" id="ARBA00009178"/>
    </source>
</evidence>
<feature type="region of interest" description="Disordered" evidence="8">
    <location>
        <begin position="37"/>
        <end position="56"/>
    </location>
</feature>
<evidence type="ECO:0000313" key="9">
    <source>
        <dbReference type="EMBL" id="EEF29714.1"/>
    </source>
</evidence>
<accession>B9T348</accession>
<dbReference type="AlphaFoldDB" id="B9T348"/>
<keyword evidence="6" id="KW-1015">Disulfide bond</keyword>
<keyword evidence="5" id="KW-0732">Signal</keyword>
<evidence type="ECO:0000256" key="3">
    <source>
        <dbReference type="ARBA" id="ARBA00022525"/>
    </source>
</evidence>
<proteinExistence type="inferred from homology"/>
<dbReference type="PANTHER" id="PTHR34270:SF3">
    <property type="entry name" value="PROTEIN RALF-LIKE 16-RELATED"/>
    <property type="match status" value="1"/>
</dbReference>
<sequence length="80" mass="8900">MKEGISNGALGKNKMPVCSIVNQKHCRKQQANDWQRGCQKGHKCRGDEDEEGKDKDAKLVGKKGLGLRRAGSHFLKHSQN</sequence>
<dbReference type="Proteomes" id="UP000008311">
    <property type="component" value="Unassembled WGS sequence"/>
</dbReference>
<dbReference type="PANTHER" id="PTHR34270">
    <property type="entry name" value="PROTEIN RALF-LIKE 15-RELATED"/>
    <property type="match status" value="1"/>
</dbReference>
<gene>
    <name evidence="9" type="ORF">RCOM_0142630</name>
</gene>